<evidence type="ECO:0000313" key="2">
    <source>
        <dbReference type="Proteomes" id="UP000064029"/>
    </source>
</evidence>
<dbReference type="Proteomes" id="UP000064029">
    <property type="component" value="Unassembled WGS sequence"/>
</dbReference>
<proteinExistence type="predicted"/>
<sequence>MAMLINFNYLRPLYCFLLSVTDEELDDFYINSDAGVKRVYEEAKAEFSCFGPVSRERVIGALEYVLVSKSWLEHWEKLIPQEVSLDDVMDKRRYLHDLFVSLAEREPSSEFNTRDVEITDEVGPEGLMLNK</sequence>
<protein>
    <submittedName>
        <fullName evidence="1">Uncharacterized protein</fullName>
    </submittedName>
</protein>
<evidence type="ECO:0000313" key="1">
    <source>
        <dbReference type="EMBL" id="KVG63480.1"/>
    </source>
</evidence>
<dbReference type="AlphaFoldDB" id="A0A103R939"/>
<comment type="caution">
    <text evidence="1">The sequence shown here is derived from an EMBL/GenBank/DDBJ whole genome shotgun (WGS) entry which is preliminary data.</text>
</comment>
<gene>
    <name evidence="1" type="ORF">WJ33_03650</name>
</gene>
<dbReference type="EMBL" id="LOXM01000156">
    <property type="protein sequence ID" value="KVG63480.1"/>
    <property type="molecule type" value="Genomic_DNA"/>
</dbReference>
<organism evidence="1 2">
    <name type="scientific">Burkholderia ubonensis</name>
    <dbReference type="NCBI Taxonomy" id="101571"/>
    <lineage>
        <taxon>Bacteria</taxon>
        <taxon>Pseudomonadati</taxon>
        <taxon>Pseudomonadota</taxon>
        <taxon>Betaproteobacteria</taxon>
        <taxon>Burkholderiales</taxon>
        <taxon>Burkholderiaceae</taxon>
        <taxon>Burkholderia</taxon>
        <taxon>Burkholderia cepacia complex</taxon>
    </lineage>
</organism>
<name>A0A103R939_9BURK</name>
<accession>A0A103R939</accession>
<reference evidence="1 2" key="1">
    <citation type="submission" date="2015-11" db="EMBL/GenBank/DDBJ databases">
        <title>Expanding the genomic diversity of Burkholderia species for the development of highly accurate diagnostics.</title>
        <authorList>
            <person name="Sahl J."/>
            <person name="Keim P."/>
            <person name="Wagner D."/>
        </authorList>
    </citation>
    <scope>NUCLEOTIDE SEQUENCE [LARGE SCALE GENOMIC DNA]</scope>
    <source>
        <strain evidence="1 2">MSMB2036</strain>
    </source>
</reference>